<evidence type="ECO:0000256" key="1">
    <source>
        <dbReference type="ARBA" id="ARBA00007953"/>
    </source>
</evidence>
<evidence type="ECO:0000313" key="7">
    <source>
        <dbReference type="EMBL" id="SMC09948.1"/>
    </source>
</evidence>
<protein>
    <recommendedName>
        <fullName evidence="4">RNA pseudouridylate synthase</fullName>
    </recommendedName>
    <alternativeName>
        <fullName evidence="5">RNA-uridine isomerase</fullName>
    </alternativeName>
</protein>
<dbReference type="RefSeq" id="WP_084276285.1">
    <property type="nucleotide sequence ID" value="NZ_AP026671.1"/>
</dbReference>
<accession>A0A1W1WUE8</accession>
<organism evidence="7 8">
    <name type="scientific">Nitratiruptor tergarcus DSM 16512</name>
    <dbReference type="NCBI Taxonomy" id="1069081"/>
    <lineage>
        <taxon>Bacteria</taxon>
        <taxon>Pseudomonadati</taxon>
        <taxon>Campylobacterota</taxon>
        <taxon>Epsilonproteobacteria</taxon>
        <taxon>Nautiliales</taxon>
        <taxon>Nitratiruptoraceae</taxon>
        <taxon>Nitratiruptor</taxon>
    </lineage>
</organism>
<proteinExistence type="inferred from homology"/>
<evidence type="ECO:0000256" key="3">
    <source>
        <dbReference type="ARBA" id="ARBA00023235"/>
    </source>
</evidence>
<evidence type="ECO:0000313" key="8">
    <source>
        <dbReference type="Proteomes" id="UP000192602"/>
    </source>
</evidence>
<dbReference type="GO" id="GO:0005829">
    <property type="term" value="C:cytosol"/>
    <property type="evidence" value="ECO:0007669"/>
    <property type="project" value="TreeGrafter"/>
</dbReference>
<dbReference type="Gene3D" id="3.30.2350.20">
    <property type="entry name" value="TruD, catalytic domain"/>
    <property type="match status" value="1"/>
</dbReference>
<evidence type="ECO:0000259" key="6">
    <source>
        <dbReference type="PROSITE" id="PS50984"/>
    </source>
</evidence>
<dbReference type="GO" id="GO:0001522">
    <property type="term" value="P:pseudouridine synthesis"/>
    <property type="evidence" value="ECO:0007669"/>
    <property type="project" value="InterPro"/>
</dbReference>
<dbReference type="STRING" id="1069081.SAMN05660197_1774"/>
<dbReference type="SUPFAM" id="SSF55120">
    <property type="entry name" value="Pseudouridine synthase"/>
    <property type="match status" value="1"/>
</dbReference>
<dbReference type="InterPro" id="IPR020103">
    <property type="entry name" value="PsdUridine_synth_cat_dom_sf"/>
</dbReference>
<dbReference type="PANTHER" id="PTHR47811">
    <property type="entry name" value="TRNA PSEUDOURIDINE SYNTHASE D"/>
    <property type="match status" value="1"/>
</dbReference>
<dbReference type="InterPro" id="IPR050170">
    <property type="entry name" value="TruD_pseudoU_synthase"/>
</dbReference>
<evidence type="ECO:0000256" key="4">
    <source>
        <dbReference type="ARBA" id="ARBA00031870"/>
    </source>
</evidence>
<dbReference type="InterPro" id="IPR011760">
    <property type="entry name" value="PsdUridine_synth_TruD_insert"/>
</dbReference>
<dbReference type="GO" id="GO:0140098">
    <property type="term" value="F:catalytic activity, acting on RNA"/>
    <property type="evidence" value="ECO:0007669"/>
    <property type="project" value="UniProtKB-ARBA"/>
</dbReference>
<dbReference type="EMBL" id="FWWZ01000001">
    <property type="protein sequence ID" value="SMC09948.1"/>
    <property type="molecule type" value="Genomic_DNA"/>
</dbReference>
<evidence type="ECO:0000256" key="2">
    <source>
        <dbReference type="ARBA" id="ARBA00022694"/>
    </source>
</evidence>
<keyword evidence="8" id="KW-1185">Reference proteome</keyword>
<name>A0A1W1WUE8_9BACT</name>
<keyword evidence="2" id="KW-0819">tRNA processing</keyword>
<dbReference type="Proteomes" id="UP000192602">
    <property type="component" value="Unassembled WGS sequence"/>
</dbReference>
<dbReference type="PROSITE" id="PS50984">
    <property type="entry name" value="TRUD"/>
    <property type="match status" value="1"/>
</dbReference>
<dbReference type="GO" id="GO:0003723">
    <property type="term" value="F:RNA binding"/>
    <property type="evidence" value="ECO:0007669"/>
    <property type="project" value="InterPro"/>
</dbReference>
<dbReference type="GO" id="GO:0009982">
    <property type="term" value="F:pseudouridine synthase activity"/>
    <property type="evidence" value="ECO:0007669"/>
    <property type="project" value="InterPro"/>
</dbReference>
<feature type="domain" description="TRUD" evidence="6">
    <location>
        <begin position="144"/>
        <end position="289"/>
    </location>
</feature>
<dbReference type="AlphaFoldDB" id="A0A1W1WUE8"/>
<sequence>MRQYLVRSHTPFHFLQNSQDFFVEEIPLRPFGDRGRYLIIKIKKENLSTWQLLDIFSHYFQTKIGYAGLKDKNATTIQYISLDERYYKALKKFRHAKISILSIQKSNKPLKMGDLLGNRFAINIYDVKEFDKLQAILQKITKVGVPNYFGYQRFGKDGLKKAKEFIEGDYFTKNKRAQKLLGSIYQSDLFNRWLQYRVSISKKGFLKLPGDVYQKDEKFFTPKEVIEDPSWIVTGLLPGKGAFRACAKAREIEKQYDADLPFRGGRRSALFYPKDLHVQKEGSRVTLQFTLPKGSYATILLENIAGKELSHKGITCV</sequence>
<reference evidence="8" key="1">
    <citation type="submission" date="2017-04" db="EMBL/GenBank/DDBJ databases">
        <authorList>
            <person name="Varghese N."/>
            <person name="Submissions S."/>
        </authorList>
    </citation>
    <scope>NUCLEOTIDE SEQUENCE [LARGE SCALE GENOMIC DNA]</scope>
    <source>
        <strain evidence="8">DSM 16512</strain>
    </source>
</reference>
<dbReference type="InterPro" id="IPR043165">
    <property type="entry name" value="TruD_insert_sf"/>
</dbReference>
<dbReference type="Pfam" id="PF01142">
    <property type="entry name" value="TruD"/>
    <property type="match status" value="2"/>
</dbReference>
<dbReference type="PANTHER" id="PTHR47811:SF1">
    <property type="entry name" value="TRNA PSEUDOURIDINE SYNTHASE D"/>
    <property type="match status" value="1"/>
</dbReference>
<gene>
    <name evidence="7" type="ORF">SAMN05660197_1774</name>
</gene>
<comment type="similarity">
    <text evidence="1">Belongs to the pseudouridine synthase TruD family.</text>
</comment>
<keyword evidence="3" id="KW-0413">Isomerase</keyword>
<dbReference type="InterPro" id="IPR001656">
    <property type="entry name" value="PsdUridine_synth_TruD"/>
</dbReference>
<dbReference type="InterPro" id="IPR020119">
    <property type="entry name" value="PsdUridine_synth_TruD_CS"/>
</dbReference>
<dbReference type="InterPro" id="IPR042214">
    <property type="entry name" value="TruD_catalytic"/>
</dbReference>
<dbReference type="PROSITE" id="PS01268">
    <property type="entry name" value="UPF0024"/>
    <property type="match status" value="1"/>
</dbReference>
<evidence type="ECO:0000256" key="5">
    <source>
        <dbReference type="ARBA" id="ARBA00033164"/>
    </source>
</evidence>
<dbReference type="GO" id="GO:0008033">
    <property type="term" value="P:tRNA processing"/>
    <property type="evidence" value="ECO:0007669"/>
    <property type="project" value="UniProtKB-KW"/>
</dbReference>
<dbReference type="OrthoDB" id="1550679at2"/>
<dbReference type="Gene3D" id="3.30.2340.10">
    <property type="entry name" value="TruD, insertion domain"/>
    <property type="match status" value="1"/>
</dbReference>